<dbReference type="SUPFAM" id="SSF160240">
    <property type="entry name" value="Cation efflux protein cytoplasmic domain-like"/>
    <property type="match status" value="1"/>
</dbReference>
<evidence type="ECO:0000256" key="1">
    <source>
        <dbReference type="ARBA" id="ARBA00004127"/>
    </source>
</evidence>
<feature type="domain" description="Cation efflux protein transmembrane" evidence="9">
    <location>
        <begin position="114"/>
        <end position="305"/>
    </location>
</feature>
<keyword evidence="4 8" id="KW-0812">Transmembrane</keyword>
<dbReference type="GO" id="GO:0016020">
    <property type="term" value="C:membrane"/>
    <property type="evidence" value="ECO:0007669"/>
    <property type="project" value="InterPro"/>
</dbReference>
<dbReference type="GO" id="GO:0012505">
    <property type="term" value="C:endomembrane system"/>
    <property type="evidence" value="ECO:0007669"/>
    <property type="project" value="UniProtKB-SubCell"/>
</dbReference>
<keyword evidence="6" id="KW-0406">Ion transport</keyword>
<feature type="domain" description="Cation efflux protein cytoplasmic" evidence="10">
    <location>
        <begin position="321"/>
        <end position="386"/>
    </location>
</feature>
<dbReference type="Gene3D" id="3.30.70.1350">
    <property type="entry name" value="Cation efflux protein, cytoplasmic domain"/>
    <property type="match status" value="1"/>
</dbReference>
<feature type="transmembrane region" description="Helical" evidence="8">
    <location>
        <begin position="258"/>
        <end position="278"/>
    </location>
</feature>
<evidence type="ECO:0000256" key="8">
    <source>
        <dbReference type="SAM" id="Phobius"/>
    </source>
</evidence>
<protein>
    <submittedName>
        <fullName evidence="11">Cation efflux family protein</fullName>
    </submittedName>
</protein>
<dbReference type="GO" id="GO:0008324">
    <property type="term" value="F:monoatomic cation transmembrane transporter activity"/>
    <property type="evidence" value="ECO:0007669"/>
    <property type="project" value="InterPro"/>
</dbReference>
<dbReference type="Pfam" id="PF01545">
    <property type="entry name" value="Cation_efflux"/>
    <property type="match status" value="1"/>
</dbReference>
<proteinExistence type="inferred from homology"/>
<dbReference type="Gene3D" id="1.20.1510.10">
    <property type="entry name" value="Cation efflux protein transmembrane domain"/>
    <property type="match status" value="1"/>
</dbReference>
<evidence type="ECO:0000313" key="11">
    <source>
        <dbReference type="EMBL" id="GER33862.1"/>
    </source>
</evidence>
<name>A0A5A7PMX5_STRAF</name>
<keyword evidence="12" id="KW-1185">Reference proteome</keyword>
<dbReference type="InterPro" id="IPR002524">
    <property type="entry name" value="Cation_efflux"/>
</dbReference>
<evidence type="ECO:0000313" key="12">
    <source>
        <dbReference type="Proteomes" id="UP000325081"/>
    </source>
</evidence>
<evidence type="ECO:0000256" key="6">
    <source>
        <dbReference type="ARBA" id="ARBA00023065"/>
    </source>
</evidence>
<organism evidence="11 12">
    <name type="scientific">Striga asiatica</name>
    <name type="common">Asiatic witchweed</name>
    <name type="synonym">Buchnera asiatica</name>
    <dbReference type="NCBI Taxonomy" id="4170"/>
    <lineage>
        <taxon>Eukaryota</taxon>
        <taxon>Viridiplantae</taxon>
        <taxon>Streptophyta</taxon>
        <taxon>Embryophyta</taxon>
        <taxon>Tracheophyta</taxon>
        <taxon>Spermatophyta</taxon>
        <taxon>Magnoliopsida</taxon>
        <taxon>eudicotyledons</taxon>
        <taxon>Gunneridae</taxon>
        <taxon>Pentapetalae</taxon>
        <taxon>asterids</taxon>
        <taxon>lamiids</taxon>
        <taxon>Lamiales</taxon>
        <taxon>Orobanchaceae</taxon>
        <taxon>Buchnereae</taxon>
        <taxon>Striga</taxon>
    </lineage>
</organism>
<dbReference type="InterPro" id="IPR027469">
    <property type="entry name" value="Cation_efflux_TMD_sf"/>
</dbReference>
<keyword evidence="5 8" id="KW-1133">Transmembrane helix</keyword>
<dbReference type="NCBIfam" id="TIGR01297">
    <property type="entry name" value="CDF"/>
    <property type="match status" value="1"/>
</dbReference>
<dbReference type="Pfam" id="PF16916">
    <property type="entry name" value="ZT_dimer"/>
    <property type="match status" value="1"/>
</dbReference>
<feature type="transmembrane region" description="Helical" evidence="8">
    <location>
        <begin position="136"/>
        <end position="159"/>
    </location>
</feature>
<feature type="transmembrane region" description="Helical" evidence="8">
    <location>
        <begin position="219"/>
        <end position="238"/>
    </location>
</feature>
<evidence type="ECO:0000259" key="10">
    <source>
        <dbReference type="Pfam" id="PF16916"/>
    </source>
</evidence>
<dbReference type="EMBL" id="BKCP01004805">
    <property type="protein sequence ID" value="GER33862.1"/>
    <property type="molecule type" value="Genomic_DNA"/>
</dbReference>
<gene>
    <name evidence="11" type="ORF">STAS_10024</name>
</gene>
<keyword evidence="3" id="KW-0813">Transport</keyword>
<evidence type="ECO:0000256" key="7">
    <source>
        <dbReference type="ARBA" id="ARBA00023136"/>
    </source>
</evidence>
<dbReference type="InterPro" id="IPR036837">
    <property type="entry name" value="Cation_efflux_CTD_sf"/>
</dbReference>
<feature type="transmembrane region" description="Helical" evidence="8">
    <location>
        <begin position="180"/>
        <end position="199"/>
    </location>
</feature>
<accession>A0A5A7PMX5</accession>
<dbReference type="SUPFAM" id="SSF161111">
    <property type="entry name" value="Cation efflux protein transmembrane domain-like"/>
    <property type="match status" value="1"/>
</dbReference>
<reference evidence="12" key="1">
    <citation type="journal article" date="2019" name="Curr. Biol.">
        <title>Genome Sequence of Striga asiatica Provides Insight into the Evolution of Plant Parasitism.</title>
        <authorList>
            <person name="Yoshida S."/>
            <person name="Kim S."/>
            <person name="Wafula E.K."/>
            <person name="Tanskanen J."/>
            <person name="Kim Y.M."/>
            <person name="Honaas L."/>
            <person name="Yang Z."/>
            <person name="Spallek T."/>
            <person name="Conn C.E."/>
            <person name="Ichihashi Y."/>
            <person name="Cheong K."/>
            <person name="Cui S."/>
            <person name="Der J.P."/>
            <person name="Gundlach H."/>
            <person name="Jiao Y."/>
            <person name="Hori C."/>
            <person name="Ishida J.K."/>
            <person name="Kasahara H."/>
            <person name="Kiba T."/>
            <person name="Kim M.S."/>
            <person name="Koo N."/>
            <person name="Laohavisit A."/>
            <person name="Lee Y.H."/>
            <person name="Lumba S."/>
            <person name="McCourt P."/>
            <person name="Mortimer J.C."/>
            <person name="Mutuku J.M."/>
            <person name="Nomura T."/>
            <person name="Sasaki-Sekimoto Y."/>
            <person name="Seto Y."/>
            <person name="Wang Y."/>
            <person name="Wakatake T."/>
            <person name="Sakakibara H."/>
            <person name="Demura T."/>
            <person name="Yamaguchi S."/>
            <person name="Yoneyama K."/>
            <person name="Manabe R.I."/>
            <person name="Nelson D.C."/>
            <person name="Schulman A.H."/>
            <person name="Timko M.P."/>
            <person name="dePamphilis C.W."/>
            <person name="Choi D."/>
            <person name="Shirasu K."/>
        </authorList>
    </citation>
    <scope>NUCLEOTIDE SEQUENCE [LARGE SCALE GENOMIC DNA]</scope>
    <source>
        <strain evidence="12">cv. UVA1</strain>
    </source>
</reference>
<dbReference type="PANTHER" id="PTHR43840:SF2">
    <property type="entry name" value="METAL TOLERANCE PROTEIN 9"/>
    <property type="match status" value="1"/>
</dbReference>
<comment type="subcellular location">
    <subcellularLocation>
        <location evidence="1">Endomembrane system</location>
        <topology evidence="1">Multi-pass membrane protein</topology>
    </subcellularLocation>
</comment>
<evidence type="ECO:0000256" key="5">
    <source>
        <dbReference type="ARBA" id="ARBA00022989"/>
    </source>
</evidence>
<feature type="transmembrane region" description="Helical" evidence="8">
    <location>
        <begin position="111"/>
        <end position="130"/>
    </location>
</feature>
<dbReference type="FunFam" id="3.30.70.1350:FF:000001">
    <property type="entry name" value="Metal tolerance protein 11"/>
    <property type="match status" value="1"/>
</dbReference>
<evidence type="ECO:0000259" key="9">
    <source>
        <dbReference type="Pfam" id="PF01545"/>
    </source>
</evidence>
<dbReference type="AlphaFoldDB" id="A0A5A7PMX5"/>
<dbReference type="OrthoDB" id="78296at2759"/>
<evidence type="ECO:0000256" key="2">
    <source>
        <dbReference type="ARBA" id="ARBA00008873"/>
    </source>
</evidence>
<dbReference type="InterPro" id="IPR050291">
    <property type="entry name" value="CDF_Transporter"/>
</dbReference>
<comment type="similarity">
    <text evidence="2">Belongs to the cation diffusion facilitator (CDF) transporter (TC 2.A.4) family. SLC30A subfamily.</text>
</comment>
<evidence type="ECO:0000256" key="3">
    <source>
        <dbReference type="ARBA" id="ARBA00022448"/>
    </source>
</evidence>
<dbReference type="FunFam" id="1.20.1510.10:FF:000003">
    <property type="entry name" value="Metal tolerance protein 11"/>
    <property type="match status" value="1"/>
</dbReference>
<dbReference type="PANTHER" id="PTHR43840">
    <property type="entry name" value="MITOCHONDRIAL METAL TRANSPORTER 1-RELATED"/>
    <property type="match status" value="1"/>
</dbReference>
<dbReference type="Proteomes" id="UP000325081">
    <property type="component" value="Unassembled WGS sequence"/>
</dbReference>
<dbReference type="InterPro" id="IPR027470">
    <property type="entry name" value="Cation_efflux_CTD"/>
</dbReference>
<sequence length="399" mass="45793">MEGGSGGCARDSRRELLGRGAGDIEDGESSWRLNINEFRLPERDADHRHQAFSVRRLLRNKRKQRKVSEYYKKQERLLEGFNEMEAIHESGCLPDALTEDELKQLAKSERMAVHISNVCNLFLFIAKVYASVASRSLAVIASTMDSFLDLLSGLILWFTSNAMRNPNHYHYPIGKKRMQPVGIIVFASVMATLGLQIILESVRQLLAKSGPEMDHNQEMWMIGIMVSVTVIKFLLMLYCRRFKNEIVRAYAQDHFFDVITNSVGLATAVLAVRFFWWIDPTGAILIAIYTINTWAKTVVENVWSLIGRTAPPDFLAKLTYLIWNHHKEIQHIDTVRAYTFGSHYFVEVDIVLPQDMLLSQAHNIGETLQEKLEQLPEVERAFVHIDFEFTHRPEHKSSV</sequence>
<dbReference type="InterPro" id="IPR058533">
    <property type="entry name" value="Cation_efflux_TM"/>
</dbReference>
<keyword evidence="7 8" id="KW-0472">Membrane</keyword>
<evidence type="ECO:0000256" key="4">
    <source>
        <dbReference type="ARBA" id="ARBA00022692"/>
    </source>
</evidence>
<comment type="caution">
    <text evidence="11">The sequence shown here is derived from an EMBL/GenBank/DDBJ whole genome shotgun (WGS) entry which is preliminary data.</text>
</comment>